<dbReference type="InterPro" id="IPR016160">
    <property type="entry name" value="Ald_DH_CS_CYS"/>
</dbReference>
<protein>
    <submittedName>
        <fullName evidence="7">Aldedh-domain-containing protein</fullName>
    </submittedName>
</protein>
<dbReference type="SUPFAM" id="SSF53720">
    <property type="entry name" value="ALDH-like"/>
    <property type="match status" value="1"/>
</dbReference>
<dbReference type="FunFam" id="3.40.605.10:FF:000050">
    <property type="entry name" value="Aldehyde dehydrogenase, mitochondrial"/>
    <property type="match status" value="1"/>
</dbReference>
<dbReference type="STRING" id="1344416.A0A139AS92"/>
<dbReference type="CDD" id="cd07091">
    <property type="entry name" value="ALDH_F1-2_Ald2-like"/>
    <property type="match status" value="1"/>
</dbReference>
<dbReference type="InterPro" id="IPR016163">
    <property type="entry name" value="Ald_DH_C"/>
</dbReference>
<gene>
    <name evidence="7" type="ORF">M427DRAFT_53018</name>
</gene>
<dbReference type="Gene3D" id="3.40.605.10">
    <property type="entry name" value="Aldehyde Dehydrogenase, Chain A, domain 1"/>
    <property type="match status" value="1"/>
</dbReference>
<dbReference type="OMA" id="NQYNGFD"/>
<evidence type="ECO:0000256" key="3">
    <source>
        <dbReference type="PROSITE-ProRule" id="PRU10007"/>
    </source>
</evidence>
<comment type="similarity">
    <text evidence="1 4">Belongs to the aldehyde dehydrogenase family.</text>
</comment>
<organism evidence="7 8">
    <name type="scientific">Gonapodya prolifera (strain JEL478)</name>
    <name type="common">Monoblepharis prolifera</name>
    <dbReference type="NCBI Taxonomy" id="1344416"/>
    <lineage>
        <taxon>Eukaryota</taxon>
        <taxon>Fungi</taxon>
        <taxon>Fungi incertae sedis</taxon>
        <taxon>Chytridiomycota</taxon>
        <taxon>Chytridiomycota incertae sedis</taxon>
        <taxon>Monoblepharidomycetes</taxon>
        <taxon>Monoblepharidales</taxon>
        <taxon>Gonapodyaceae</taxon>
        <taxon>Gonapodya</taxon>
    </lineage>
</organism>
<dbReference type="PROSITE" id="PS00687">
    <property type="entry name" value="ALDEHYDE_DEHYDR_GLU"/>
    <property type="match status" value="1"/>
</dbReference>
<name>A0A139AS92_GONPJ</name>
<dbReference type="InterPro" id="IPR016161">
    <property type="entry name" value="Ald_DH/histidinol_DH"/>
</dbReference>
<keyword evidence="8" id="KW-1185">Reference proteome</keyword>
<dbReference type="PANTHER" id="PTHR11699">
    <property type="entry name" value="ALDEHYDE DEHYDROGENASE-RELATED"/>
    <property type="match status" value="1"/>
</dbReference>
<dbReference type="Proteomes" id="UP000070544">
    <property type="component" value="Unassembled WGS sequence"/>
</dbReference>
<dbReference type="EMBL" id="KQ965738">
    <property type="protein sequence ID" value="KXS19612.1"/>
    <property type="molecule type" value="Genomic_DNA"/>
</dbReference>
<sequence length="566" mass="61563">MITAVNSTRRSTSATPLALFHRGYHLHRANSSPGARFGRPSPPQRYAATLPPHPTRIPPTSTTPLTFPHQNFSLSTTKFSQPSSSQFDDLVEVNIRGEKVKIHTGLFINNEFIPAVSGKTFPTINPATGEVICQVHEADKADVDAAVAAAKTAFKSVWKKTDGAERGRLLYKLADLVERDIKFLADLEALDNGKKAHIAYGDVEGVVGCLRYYAGWADKIEGKTMMDTSKFNFTRHEPFGVVGQIIPWNFPLGMLSWKFGPALATGNVIVLKSSEKTPLSALAVAALVREAGFPPGVVNILSGYGPTAGQAIVAHPEILKVAFTGSTRTGRSLVETSAKTNLKKVTLELGGKSPSIVFEDADLEEAAKWTNMGIFFNHGQVCCAGSRVYVQESVAAKFMEKFKQLTSEQKLGDQFDDTGDQGPLVDEVQFNNVLKFIEVGKKEGKLIAGGGRLGSKGYFIQPTVFTDVPEDARIMKEEIFGPVVCVNTFKTEEEILEKANSSPYGLAAAVFTKDLNRAIRVSSELEAGMVWMGGYKESGWGRELGAYGLDNYLQIKSVKINLSMTL</sequence>
<keyword evidence="2 4" id="KW-0560">Oxidoreductase</keyword>
<dbReference type="InterPro" id="IPR016162">
    <property type="entry name" value="Ald_DH_N"/>
</dbReference>
<evidence type="ECO:0000256" key="4">
    <source>
        <dbReference type="RuleBase" id="RU003345"/>
    </source>
</evidence>
<feature type="region of interest" description="Disordered" evidence="5">
    <location>
        <begin position="30"/>
        <end position="52"/>
    </location>
</feature>
<evidence type="ECO:0000256" key="1">
    <source>
        <dbReference type="ARBA" id="ARBA00009986"/>
    </source>
</evidence>
<dbReference type="GO" id="GO:0016620">
    <property type="term" value="F:oxidoreductase activity, acting on the aldehyde or oxo group of donors, NAD or NADP as acceptor"/>
    <property type="evidence" value="ECO:0007669"/>
    <property type="project" value="InterPro"/>
</dbReference>
<dbReference type="InterPro" id="IPR015590">
    <property type="entry name" value="Aldehyde_DH_dom"/>
</dbReference>
<reference evidence="7 8" key="1">
    <citation type="journal article" date="2015" name="Genome Biol. Evol.">
        <title>Phylogenomic analyses indicate that early fungi evolved digesting cell walls of algal ancestors of land plants.</title>
        <authorList>
            <person name="Chang Y."/>
            <person name="Wang S."/>
            <person name="Sekimoto S."/>
            <person name="Aerts A.L."/>
            <person name="Choi C."/>
            <person name="Clum A."/>
            <person name="LaButti K.M."/>
            <person name="Lindquist E.A."/>
            <person name="Yee Ngan C."/>
            <person name="Ohm R.A."/>
            <person name="Salamov A.A."/>
            <person name="Grigoriev I.V."/>
            <person name="Spatafora J.W."/>
            <person name="Berbee M.L."/>
        </authorList>
    </citation>
    <scope>NUCLEOTIDE SEQUENCE [LARGE SCALE GENOMIC DNA]</scope>
    <source>
        <strain evidence="7 8">JEL478</strain>
    </source>
</reference>
<dbReference type="FunFam" id="3.40.309.10:FF:000012">
    <property type="entry name" value="Betaine aldehyde dehydrogenase"/>
    <property type="match status" value="1"/>
</dbReference>
<dbReference type="OrthoDB" id="310895at2759"/>
<evidence type="ECO:0000256" key="2">
    <source>
        <dbReference type="ARBA" id="ARBA00023002"/>
    </source>
</evidence>
<feature type="active site" evidence="3">
    <location>
        <position position="348"/>
    </location>
</feature>
<evidence type="ECO:0000313" key="8">
    <source>
        <dbReference type="Proteomes" id="UP000070544"/>
    </source>
</evidence>
<feature type="domain" description="Aldehyde dehydrogenase" evidence="6">
    <location>
        <begin position="116"/>
        <end position="558"/>
    </location>
</feature>
<dbReference type="Pfam" id="PF00171">
    <property type="entry name" value="Aldedh"/>
    <property type="match status" value="1"/>
</dbReference>
<accession>A0A139AS92</accession>
<evidence type="ECO:0000259" key="6">
    <source>
        <dbReference type="Pfam" id="PF00171"/>
    </source>
</evidence>
<evidence type="ECO:0000256" key="5">
    <source>
        <dbReference type="SAM" id="MobiDB-lite"/>
    </source>
</evidence>
<dbReference type="InterPro" id="IPR029510">
    <property type="entry name" value="Ald_DH_CS_GLU"/>
</dbReference>
<dbReference type="AlphaFoldDB" id="A0A139AS92"/>
<evidence type="ECO:0000313" key="7">
    <source>
        <dbReference type="EMBL" id="KXS19612.1"/>
    </source>
</evidence>
<proteinExistence type="inferred from homology"/>
<dbReference type="PROSITE" id="PS00070">
    <property type="entry name" value="ALDEHYDE_DEHYDR_CYS"/>
    <property type="match status" value="1"/>
</dbReference>
<dbReference type="Gene3D" id="3.40.309.10">
    <property type="entry name" value="Aldehyde Dehydrogenase, Chain A, domain 2"/>
    <property type="match status" value="1"/>
</dbReference>